<dbReference type="InterPro" id="IPR052069">
    <property type="entry name" value="Ca-reg_mRNA-binding_domain"/>
</dbReference>
<dbReference type="Proteomes" id="UP000318422">
    <property type="component" value="Unassembled WGS sequence"/>
</dbReference>
<dbReference type="GO" id="GO:0003677">
    <property type="term" value="F:DNA binding"/>
    <property type="evidence" value="ECO:0007669"/>
    <property type="project" value="UniProtKB-KW"/>
</dbReference>
<evidence type="ECO:0000313" key="4">
    <source>
        <dbReference type="EMBL" id="GEC96793.1"/>
    </source>
</evidence>
<gene>
    <name evidence="4" type="ORF">ZRA01_28660</name>
</gene>
<dbReference type="PANTHER" id="PTHR12962">
    <property type="entry name" value="CALCIUM-REGULATED HEAT STABLE PROTEIN CRHSP-24-RELATED"/>
    <property type="match status" value="1"/>
</dbReference>
<protein>
    <submittedName>
        <fullName evidence="4">DNA-binding protein</fullName>
    </submittedName>
</protein>
<evidence type="ECO:0000313" key="5">
    <source>
        <dbReference type="Proteomes" id="UP000318422"/>
    </source>
</evidence>
<dbReference type="Pfam" id="PF05901">
    <property type="entry name" value="Excalibur"/>
    <property type="match status" value="1"/>
</dbReference>
<dbReference type="SUPFAM" id="SSF50249">
    <property type="entry name" value="Nucleic acid-binding proteins"/>
    <property type="match status" value="1"/>
</dbReference>
<keyword evidence="4" id="KW-0238">DNA-binding</keyword>
<proteinExistence type="predicted"/>
<evidence type="ECO:0000256" key="2">
    <source>
        <dbReference type="SAM" id="MobiDB-lite"/>
    </source>
</evidence>
<feature type="domain" description="CSD" evidence="3">
    <location>
        <begin position="4"/>
        <end position="70"/>
    </location>
</feature>
<organism evidence="4 5">
    <name type="scientific">Zoogloea ramigera</name>
    <dbReference type="NCBI Taxonomy" id="350"/>
    <lineage>
        <taxon>Bacteria</taxon>
        <taxon>Pseudomonadati</taxon>
        <taxon>Pseudomonadota</taxon>
        <taxon>Betaproteobacteria</taxon>
        <taxon>Rhodocyclales</taxon>
        <taxon>Zoogloeaceae</taxon>
        <taxon>Zoogloea</taxon>
    </lineage>
</organism>
<comment type="caution">
    <text evidence="4">The sequence shown here is derived from an EMBL/GenBank/DDBJ whole genome shotgun (WGS) entry which is preliminary data.</text>
</comment>
<evidence type="ECO:0000256" key="1">
    <source>
        <dbReference type="ARBA" id="ARBA00022553"/>
    </source>
</evidence>
<accession>A0A4Y4CZQ7</accession>
<dbReference type="AlphaFoldDB" id="A0A4Y4CZQ7"/>
<dbReference type="OrthoDB" id="72963at2"/>
<dbReference type="PANTHER" id="PTHR12962:SF1">
    <property type="entry name" value="COLD SHOCK DOMAIN-CONTAINING PROTEIN CG9705"/>
    <property type="match status" value="1"/>
</dbReference>
<dbReference type="InterPro" id="IPR012340">
    <property type="entry name" value="NA-bd_OB-fold"/>
</dbReference>
<dbReference type="Gene3D" id="2.40.50.140">
    <property type="entry name" value="Nucleic acid-binding proteins"/>
    <property type="match status" value="1"/>
</dbReference>
<reference evidence="4 5" key="1">
    <citation type="submission" date="2019-06" db="EMBL/GenBank/DDBJ databases">
        <title>Whole genome shotgun sequence of Zoogloea ramigera NBRC 15342.</title>
        <authorList>
            <person name="Hosoyama A."/>
            <person name="Uohara A."/>
            <person name="Ohji S."/>
            <person name="Ichikawa N."/>
        </authorList>
    </citation>
    <scope>NUCLEOTIDE SEQUENCE [LARGE SCALE GENOMIC DNA]</scope>
    <source>
        <strain evidence="4 5">NBRC 15342</strain>
    </source>
</reference>
<dbReference type="PROSITE" id="PS51857">
    <property type="entry name" value="CSD_2"/>
    <property type="match status" value="1"/>
</dbReference>
<keyword evidence="5" id="KW-1185">Reference proteome</keyword>
<dbReference type="Pfam" id="PF00313">
    <property type="entry name" value="CSD"/>
    <property type="match status" value="1"/>
</dbReference>
<dbReference type="EMBL" id="BJNV01000053">
    <property type="protein sequence ID" value="GEC96793.1"/>
    <property type="molecule type" value="Genomic_DNA"/>
</dbReference>
<dbReference type="InterPro" id="IPR011129">
    <property type="entry name" value="CSD"/>
</dbReference>
<dbReference type="GO" id="GO:0005829">
    <property type="term" value="C:cytosol"/>
    <property type="evidence" value="ECO:0007669"/>
    <property type="project" value="UniProtKB-ARBA"/>
</dbReference>
<dbReference type="SMART" id="SM00357">
    <property type="entry name" value="CSP"/>
    <property type="match status" value="1"/>
</dbReference>
<name>A0A4Y4CZQ7_ZOORA</name>
<dbReference type="InterPro" id="IPR008613">
    <property type="entry name" value="Excalibur_Ca-bd_domain"/>
</dbReference>
<dbReference type="InterPro" id="IPR002059">
    <property type="entry name" value="CSP_DNA-bd"/>
</dbReference>
<sequence>MEIRIEGVLKSWDKARGFGFITPISGGGQDIFVHVSDFACKGGVPRPGERLTFEIGVNAEGKKKALRVRRPGQRSAGAGRKVAPPPRAGWSGSWLGRLALLAGVVLVAAGCYRFAPPLLTAMHLGGGARHPAAPQAVMPEAARSAPQAVMPQEAPRPLPQPAPAQDAPSAPPQARPAPVASAYRCDGRTHCSQMTSCEEATYFLRNCPGTQMDGNNDGVPCEMQWCK</sequence>
<keyword evidence="1" id="KW-0597">Phosphoprotein</keyword>
<dbReference type="RefSeq" id="WP_141353461.1">
    <property type="nucleotide sequence ID" value="NZ_BJNV01000053.1"/>
</dbReference>
<dbReference type="GO" id="GO:0043488">
    <property type="term" value="P:regulation of mRNA stability"/>
    <property type="evidence" value="ECO:0007669"/>
    <property type="project" value="TreeGrafter"/>
</dbReference>
<feature type="region of interest" description="Disordered" evidence="2">
    <location>
        <begin position="128"/>
        <end position="179"/>
    </location>
</feature>
<dbReference type="GO" id="GO:0003730">
    <property type="term" value="F:mRNA 3'-UTR binding"/>
    <property type="evidence" value="ECO:0007669"/>
    <property type="project" value="TreeGrafter"/>
</dbReference>
<evidence type="ECO:0000259" key="3">
    <source>
        <dbReference type="PROSITE" id="PS51857"/>
    </source>
</evidence>